<evidence type="ECO:0000256" key="3">
    <source>
        <dbReference type="ARBA" id="ARBA00022448"/>
    </source>
</evidence>
<evidence type="ECO:0000313" key="16">
    <source>
        <dbReference type="Proteomes" id="UP000054653"/>
    </source>
</evidence>
<evidence type="ECO:0000256" key="13">
    <source>
        <dbReference type="RuleBase" id="RU000679"/>
    </source>
</evidence>
<evidence type="ECO:0000256" key="8">
    <source>
        <dbReference type="ARBA" id="ARBA00023065"/>
    </source>
</evidence>
<keyword evidence="5 13" id="KW-0812">Transmembrane</keyword>
<dbReference type="GO" id="GO:0015280">
    <property type="term" value="F:ligand-gated sodium channel activity"/>
    <property type="evidence" value="ECO:0007669"/>
    <property type="project" value="TreeGrafter"/>
</dbReference>
<keyword evidence="16" id="KW-1185">Reference proteome</keyword>
<keyword evidence="6 14" id="KW-1133">Transmembrane helix</keyword>
<dbReference type="Pfam" id="PF00858">
    <property type="entry name" value="ASC"/>
    <property type="match status" value="1"/>
</dbReference>
<protein>
    <submittedName>
        <fullName evidence="15">Acid-sensing ion channel 5</fullName>
    </submittedName>
</protein>
<organism evidence="15 16">
    <name type="scientific">Trichinella britovi</name>
    <name type="common">Parasitic roundworm</name>
    <dbReference type="NCBI Taxonomy" id="45882"/>
    <lineage>
        <taxon>Eukaryota</taxon>
        <taxon>Metazoa</taxon>
        <taxon>Ecdysozoa</taxon>
        <taxon>Nematoda</taxon>
        <taxon>Enoplea</taxon>
        <taxon>Dorylaimia</taxon>
        <taxon>Trichinellida</taxon>
        <taxon>Trichinellidae</taxon>
        <taxon>Trichinella</taxon>
    </lineage>
</organism>
<gene>
    <name evidence="15" type="primary">Asic5</name>
    <name evidence="15" type="ORF">T03_13264</name>
</gene>
<dbReference type="EMBL" id="JYDI01000059">
    <property type="protein sequence ID" value="KRY55142.1"/>
    <property type="molecule type" value="Genomic_DNA"/>
</dbReference>
<dbReference type="AlphaFoldDB" id="A0A0V1D128"/>
<name>A0A0V1D128_TRIBR</name>
<evidence type="ECO:0000313" key="15">
    <source>
        <dbReference type="EMBL" id="KRY55142.1"/>
    </source>
</evidence>
<dbReference type="Proteomes" id="UP000054653">
    <property type="component" value="Unassembled WGS sequence"/>
</dbReference>
<dbReference type="PANTHER" id="PTHR11690">
    <property type="entry name" value="AMILORIDE-SENSITIVE SODIUM CHANNEL-RELATED"/>
    <property type="match status" value="1"/>
</dbReference>
<evidence type="ECO:0000256" key="7">
    <source>
        <dbReference type="ARBA" id="ARBA00023053"/>
    </source>
</evidence>
<keyword evidence="8 13" id="KW-0406">Ion transport</keyword>
<dbReference type="OrthoDB" id="5874059at2759"/>
<evidence type="ECO:0000256" key="11">
    <source>
        <dbReference type="ARBA" id="ARBA00023201"/>
    </source>
</evidence>
<dbReference type="STRING" id="45882.A0A0V1D128"/>
<comment type="subcellular location">
    <subcellularLocation>
        <location evidence="1">Membrane</location>
        <topology evidence="1">Multi-pass membrane protein</topology>
    </subcellularLocation>
</comment>
<keyword evidence="3 13" id="KW-0813">Transport</keyword>
<evidence type="ECO:0000256" key="9">
    <source>
        <dbReference type="ARBA" id="ARBA00023136"/>
    </source>
</evidence>
<evidence type="ECO:0000256" key="10">
    <source>
        <dbReference type="ARBA" id="ARBA00023180"/>
    </source>
</evidence>
<evidence type="ECO:0000256" key="6">
    <source>
        <dbReference type="ARBA" id="ARBA00022989"/>
    </source>
</evidence>
<keyword evidence="4 13" id="KW-0894">Sodium channel</keyword>
<comment type="caution">
    <text evidence="15">The sequence shown here is derived from an EMBL/GenBank/DDBJ whole genome shotgun (WGS) entry which is preliminary data.</text>
</comment>
<sequence>MSMLQMRNVFSSRGRNKFYQNLIKANHLHICRGGRYRDKMPQIEVYPCKCNGNDAMTKFCEITTFHGLRDWHNADRFYLRVIWTVVLIGALSAVAFGCYSILNEYISSPLAISYLVKEADEDVHVPDVIVCPLNRFNGKYLKEKNVSDSLAWYMQLSFGLATKHPYMRKFMIENILSKTETLKVEAQQMLDRLGMSFEMFVQEASFKCSDVLIQCQGPQGIFSCCYDTSNATLMTFAGNCFRIPGVLQQLPGYGMGISVVVHLPKDNFHIAPNNFNSDGILVKLAERGTEIGHDMTFIPTGSYALLPLRATKYDFINNPPYFECKPDDPSYGRVSCFDDCIYTVAEKKCNCSHVALGSQRRYPPCDTDQFLNCLQVELIKQLKEQWEEIFNICRSRCLLQCVRTQYTAQVSYLKFPIDETRRFVESDEQWEEMKNSIVLDIYFERLGFTLIKHYPSMTEQGFLANIGGQYSLWLGGSFLTLVQLILFITRCIWDQLISKCPITNSKRLTNISHAFLFKTEKINR</sequence>
<evidence type="ECO:0000256" key="14">
    <source>
        <dbReference type="SAM" id="Phobius"/>
    </source>
</evidence>
<accession>A0A0V1D128</accession>
<keyword evidence="10" id="KW-0325">Glycoprotein</keyword>
<dbReference type="InterPro" id="IPR001873">
    <property type="entry name" value="ENaC"/>
</dbReference>
<evidence type="ECO:0000256" key="2">
    <source>
        <dbReference type="ARBA" id="ARBA00007193"/>
    </source>
</evidence>
<dbReference type="GO" id="GO:0005886">
    <property type="term" value="C:plasma membrane"/>
    <property type="evidence" value="ECO:0007669"/>
    <property type="project" value="TreeGrafter"/>
</dbReference>
<keyword evidence="12 13" id="KW-0407">Ion channel</keyword>
<evidence type="ECO:0000256" key="5">
    <source>
        <dbReference type="ARBA" id="ARBA00022692"/>
    </source>
</evidence>
<dbReference type="OMA" id="NDPPRYE"/>
<keyword evidence="9 14" id="KW-0472">Membrane</keyword>
<reference evidence="15 16" key="1">
    <citation type="submission" date="2015-01" db="EMBL/GenBank/DDBJ databases">
        <title>Evolution of Trichinella species and genotypes.</title>
        <authorList>
            <person name="Korhonen P.K."/>
            <person name="Edoardo P."/>
            <person name="Giuseppe L.R."/>
            <person name="Gasser R.B."/>
        </authorList>
    </citation>
    <scope>NUCLEOTIDE SEQUENCE [LARGE SCALE GENOMIC DNA]</scope>
    <source>
        <strain evidence="15">ISS120</strain>
    </source>
</reference>
<evidence type="ECO:0000256" key="12">
    <source>
        <dbReference type="ARBA" id="ARBA00023303"/>
    </source>
</evidence>
<keyword evidence="11 13" id="KW-0739">Sodium transport</keyword>
<feature type="transmembrane region" description="Helical" evidence="14">
    <location>
        <begin position="77"/>
        <end position="102"/>
    </location>
</feature>
<proteinExistence type="inferred from homology"/>
<evidence type="ECO:0000256" key="1">
    <source>
        <dbReference type="ARBA" id="ARBA00004141"/>
    </source>
</evidence>
<dbReference type="PANTHER" id="PTHR11690:SF244">
    <property type="entry name" value="DEGENERIN LIKE"/>
    <property type="match status" value="1"/>
</dbReference>
<evidence type="ECO:0000256" key="4">
    <source>
        <dbReference type="ARBA" id="ARBA00022461"/>
    </source>
</evidence>
<feature type="transmembrane region" description="Helical" evidence="14">
    <location>
        <begin position="470"/>
        <end position="489"/>
    </location>
</feature>
<keyword evidence="7" id="KW-0915">Sodium</keyword>
<comment type="similarity">
    <text evidence="2 13">Belongs to the amiloride-sensitive sodium channel (TC 1.A.6) family.</text>
</comment>
<dbReference type="Gene3D" id="1.10.287.770">
    <property type="entry name" value="YojJ-like"/>
    <property type="match status" value="1"/>
</dbReference>
<dbReference type="PRINTS" id="PR01078">
    <property type="entry name" value="AMINACHANNEL"/>
</dbReference>